<sequence length="47" mass="5241">MNRLGPKPGSTVALVLIRPVLTYWTESQDRLQCFVLVPSSLTLHSLC</sequence>
<reference evidence="1" key="1">
    <citation type="submission" date="2014-11" db="EMBL/GenBank/DDBJ databases">
        <authorList>
            <person name="Amaro Gonzalez C."/>
        </authorList>
    </citation>
    <scope>NUCLEOTIDE SEQUENCE</scope>
</reference>
<accession>A0A0E9S345</accession>
<name>A0A0E9S345_ANGAN</name>
<dbReference type="AlphaFoldDB" id="A0A0E9S345"/>
<evidence type="ECO:0000313" key="1">
    <source>
        <dbReference type="EMBL" id="JAH35814.1"/>
    </source>
</evidence>
<organism evidence="1">
    <name type="scientific">Anguilla anguilla</name>
    <name type="common">European freshwater eel</name>
    <name type="synonym">Muraena anguilla</name>
    <dbReference type="NCBI Taxonomy" id="7936"/>
    <lineage>
        <taxon>Eukaryota</taxon>
        <taxon>Metazoa</taxon>
        <taxon>Chordata</taxon>
        <taxon>Craniata</taxon>
        <taxon>Vertebrata</taxon>
        <taxon>Euteleostomi</taxon>
        <taxon>Actinopterygii</taxon>
        <taxon>Neopterygii</taxon>
        <taxon>Teleostei</taxon>
        <taxon>Anguilliformes</taxon>
        <taxon>Anguillidae</taxon>
        <taxon>Anguilla</taxon>
    </lineage>
</organism>
<protein>
    <submittedName>
        <fullName evidence="1">Uncharacterized protein</fullName>
    </submittedName>
</protein>
<reference evidence="1" key="2">
    <citation type="journal article" date="2015" name="Fish Shellfish Immunol.">
        <title>Early steps in the European eel (Anguilla anguilla)-Vibrio vulnificus interaction in the gills: Role of the RtxA13 toxin.</title>
        <authorList>
            <person name="Callol A."/>
            <person name="Pajuelo D."/>
            <person name="Ebbesson L."/>
            <person name="Teles M."/>
            <person name="MacKenzie S."/>
            <person name="Amaro C."/>
        </authorList>
    </citation>
    <scope>NUCLEOTIDE SEQUENCE</scope>
</reference>
<dbReference type="EMBL" id="GBXM01072763">
    <property type="protein sequence ID" value="JAH35814.1"/>
    <property type="molecule type" value="Transcribed_RNA"/>
</dbReference>
<proteinExistence type="predicted"/>